<organism evidence="11 12">
    <name type="scientific">Microctonus hyperodae</name>
    <name type="common">Parasitoid wasp</name>
    <dbReference type="NCBI Taxonomy" id="165561"/>
    <lineage>
        <taxon>Eukaryota</taxon>
        <taxon>Metazoa</taxon>
        <taxon>Ecdysozoa</taxon>
        <taxon>Arthropoda</taxon>
        <taxon>Hexapoda</taxon>
        <taxon>Insecta</taxon>
        <taxon>Pterygota</taxon>
        <taxon>Neoptera</taxon>
        <taxon>Endopterygota</taxon>
        <taxon>Hymenoptera</taxon>
        <taxon>Apocrita</taxon>
        <taxon>Ichneumonoidea</taxon>
        <taxon>Braconidae</taxon>
        <taxon>Euphorinae</taxon>
        <taxon>Microctonus</taxon>
    </lineage>
</organism>
<evidence type="ECO:0000256" key="6">
    <source>
        <dbReference type="ARBA" id="ARBA00023157"/>
    </source>
</evidence>
<keyword evidence="1" id="KW-0645">Protease</keyword>
<dbReference type="Gene3D" id="3.40.1620.60">
    <property type="match status" value="1"/>
</dbReference>
<dbReference type="SUPFAM" id="SSF55486">
    <property type="entry name" value="Metalloproteases ('zincins'), catalytic domain"/>
    <property type="match status" value="1"/>
</dbReference>
<keyword evidence="2" id="KW-0479">Metal-binding</keyword>
<evidence type="ECO:0000256" key="8">
    <source>
        <dbReference type="PROSITE-ProRule" id="PRU00276"/>
    </source>
</evidence>
<dbReference type="Proteomes" id="UP001168972">
    <property type="component" value="Unassembled WGS sequence"/>
</dbReference>
<name>A0AA39L1V4_MICHY</name>
<evidence type="ECO:0000256" key="9">
    <source>
        <dbReference type="SAM" id="SignalP"/>
    </source>
</evidence>
<keyword evidence="7" id="KW-0325">Glycoprotein</keyword>
<dbReference type="PROSITE" id="PS50215">
    <property type="entry name" value="ADAM_MEPRO"/>
    <property type="match status" value="1"/>
</dbReference>
<accession>A0AA39L1V4</accession>
<evidence type="ECO:0000256" key="5">
    <source>
        <dbReference type="ARBA" id="ARBA00023049"/>
    </source>
</evidence>
<evidence type="ECO:0000256" key="4">
    <source>
        <dbReference type="ARBA" id="ARBA00022833"/>
    </source>
</evidence>
<evidence type="ECO:0000313" key="12">
    <source>
        <dbReference type="Proteomes" id="UP001168972"/>
    </source>
</evidence>
<keyword evidence="3" id="KW-0378">Hydrolase</keyword>
<feature type="domain" description="Peptidase M12B" evidence="10">
    <location>
        <begin position="215"/>
        <end position="430"/>
    </location>
</feature>
<dbReference type="PANTHER" id="PTHR11905">
    <property type="entry name" value="ADAM A DISINTEGRIN AND METALLOPROTEASE DOMAIN"/>
    <property type="match status" value="1"/>
</dbReference>
<gene>
    <name evidence="11" type="ORF">PV327_000151</name>
</gene>
<proteinExistence type="predicted"/>
<reference evidence="11" key="2">
    <citation type="submission" date="2023-03" db="EMBL/GenBank/DDBJ databases">
        <authorList>
            <person name="Inwood S.N."/>
            <person name="Skelly J.G."/>
            <person name="Guhlin J."/>
            <person name="Harrop T.W.R."/>
            <person name="Goldson S.G."/>
            <person name="Dearden P.K."/>
        </authorList>
    </citation>
    <scope>NUCLEOTIDE SEQUENCE</scope>
    <source>
        <strain evidence="11">Lincoln</strain>
        <tissue evidence="11">Whole body</tissue>
    </source>
</reference>
<keyword evidence="6 8" id="KW-1015">Disulfide bond</keyword>
<feature type="signal peptide" evidence="9">
    <location>
        <begin position="1"/>
        <end position="24"/>
    </location>
</feature>
<dbReference type="InterPro" id="IPR001590">
    <property type="entry name" value="Peptidase_M12B"/>
</dbReference>
<dbReference type="EMBL" id="JAQQBR010000001">
    <property type="protein sequence ID" value="KAK0181975.1"/>
    <property type="molecule type" value="Genomic_DNA"/>
</dbReference>
<keyword evidence="9" id="KW-0732">Signal</keyword>
<dbReference type="InterPro" id="IPR041645">
    <property type="entry name" value="ADAMTS_CR_2"/>
</dbReference>
<sequence length="514" mass="59061">MERYFTANICIGMLLFSIVASVTSRGIHKDMTRAELLQTFDVTENLPEYEIVPIYYSHVNKRAINGRVSLRLKSFGKEISLWLKPTEGVLFSDETSVFTFARTPKGPQYTKHENMTRSLHAFLYTDFRTYTTLAVSRRSKYGKRMVGMIRSENLIIRPVPNRFYTSMRYGRSINEIPESERNDYHYHIVYKSAINNKLEQFKSSTRMKRGIQDTVYPEILVIVDESLYNIFERNILSAVMYLMAFWNGVDMMYRSLENPKFRLNIPAIILVEDKDLLSYISSNQIESNGLHYNKAFDDYSKWLYKNLPSSIDKNSYDVAVTMTRLDFCDVTNNLKQCSKKETLGIASIFGACCIDDNLNMINKTMMIHDDGGFGVCDNDDDYEKNCSSKIGDIIRPKITITNNSVDQSNCSLTAFEIFLKDEGKCLYNKPKHSGNLPRLLPGKMWDADQQCKYQEGTEAFSVDEDICQLLFCYNRDYSLMPGAVGAALDGTPCGYEKMCLHNQCILESLFVTES</sequence>
<dbReference type="GO" id="GO:0004222">
    <property type="term" value="F:metalloendopeptidase activity"/>
    <property type="evidence" value="ECO:0007669"/>
    <property type="project" value="InterPro"/>
</dbReference>
<keyword evidence="12" id="KW-1185">Reference proteome</keyword>
<feature type="chain" id="PRO_5041251657" description="Peptidase M12B domain-containing protein" evidence="9">
    <location>
        <begin position="25"/>
        <end position="514"/>
    </location>
</feature>
<comment type="caution">
    <text evidence="8">Lacks conserved residue(s) required for the propagation of feature annotation.</text>
</comment>
<evidence type="ECO:0000313" key="11">
    <source>
        <dbReference type="EMBL" id="KAK0181975.1"/>
    </source>
</evidence>
<dbReference type="GO" id="GO:0046872">
    <property type="term" value="F:metal ion binding"/>
    <property type="evidence" value="ECO:0007669"/>
    <property type="project" value="UniProtKB-KW"/>
</dbReference>
<dbReference type="Gene3D" id="3.40.390.10">
    <property type="entry name" value="Collagenase (Catalytic Domain)"/>
    <property type="match status" value="1"/>
</dbReference>
<dbReference type="GO" id="GO:0006509">
    <property type="term" value="P:membrane protein ectodomain proteolysis"/>
    <property type="evidence" value="ECO:0007669"/>
    <property type="project" value="TreeGrafter"/>
</dbReference>
<evidence type="ECO:0000256" key="3">
    <source>
        <dbReference type="ARBA" id="ARBA00022801"/>
    </source>
</evidence>
<dbReference type="PANTHER" id="PTHR11905:SF249">
    <property type="entry name" value="SOL NARAE, ISOFORM C"/>
    <property type="match status" value="1"/>
</dbReference>
<evidence type="ECO:0000256" key="2">
    <source>
        <dbReference type="ARBA" id="ARBA00022723"/>
    </source>
</evidence>
<evidence type="ECO:0000256" key="1">
    <source>
        <dbReference type="ARBA" id="ARBA00022670"/>
    </source>
</evidence>
<dbReference type="Pfam" id="PF01421">
    <property type="entry name" value="Reprolysin"/>
    <property type="match status" value="1"/>
</dbReference>
<evidence type="ECO:0000256" key="7">
    <source>
        <dbReference type="ARBA" id="ARBA00023180"/>
    </source>
</evidence>
<dbReference type="Pfam" id="PF17771">
    <property type="entry name" value="ADAMTS_CR_2"/>
    <property type="match status" value="1"/>
</dbReference>
<keyword evidence="4" id="KW-0862">Zinc</keyword>
<reference evidence="11" key="1">
    <citation type="journal article" date="2023" name="bioRxiv">
        <title>Scaffold-level genome assemblies of two parasitoid biocontrol wasps reveal the parthenogenesis mechanism and an associated novel virus.</title>
        <authorList>
            <person name="Inwood S."/>
            <person name="Skelly J."/>
            <person name="Guhlin J."/>
            <person name="Harrop T."/>
            <person name="Goldson S."/>
            <person name="Dearden P."/>
        </authorList>
    </citation>
    <scope>NUCLEOTIDE SEQUENCE</scope>
    <source>
        <strain evidence="11">Lincoln</strain>
        <tissue evidence="11">Whole body</tissue>
    </source>
</reference>
<dbReference type="AlphaFoldDB" id="A0AA39L1V4"/>
<feature type="disulfide bond" evidence="8">
    <location>
        <begin position="386"/>
        <end position="410"/>
    </location>
</feature>
<protein>
    <recommendedName>
        <fullName evidence="10">Peptidase M12B domain-containing protein</fullName>
    </recommendedName>
</protein>
<evidence type="ECO:0000259" key="10">
    <source>
        <dbReference type="PROSITE" id="PS50215"/>
    </source>
</evidence>
<dbReference type="InterPro" id="IPR024079">
    <property type="entry name" value="MetalloPept_cat_dom_sf"/>
</dbReference>
<comment type="caution">
    <text evidence="11">The sequence shown here is derived from an EMBL/GenBank/DDBJ whole genome shotgun (WGS) entry which is preliminary data.</text>
</comment>
<keyword evidence="5" id="KW-0482">Metalloprotease</keyword>